<evidence type="ECO:0000313" key="5">
    <source>
        <dbReference type="EMBL" id="CAL6079480.1"/>
    </source>
</evidence>
<dbReference type="PANTHER" id="PTHR46652">
    <property type="entry name" value="LEUCINE-RICH REPEAT AND IQ DOMAIN-CONTAINING PROTEIN 1-RELATED"/>
    <property type="match status" value="1"/>
</dbReference>
<protein>
    <submittedName>
        <fullName evidence="4">Leucine Rich Repeat (LRR)-containing protein</fullName>
    </submittedName>
    <submittedName>
        <fullName evidence="5">Leucine_Rich Repeat (LRR)-containing protein</fullName>
    </submittedName>
</protein>
<evidence type="ECO:0000256" key="1">
    <source>
        <dbReference type="ARBA" id="ARBA00022614"/>
    </source>
</evidence>
<dbReference type="PROSITE" id="PS51450">
    <property type="entry name" value="LRR"/>
    <property type="match status" value="4"/>
</dbReference>
<evidence type="ECO:0000313" key="6">
    <source>
        <dbReference type="Proteomes" id="UP001642409"/>
    </source>
</evidence>
<evidence type="ECO:0000313" key="4">
    <source>
        <dbReference type="EMBL" id="CAI9974538.1"/>
    </source>
</evidence>
<sequence>MSQFSGDIKDKIYTKSKQNNEPKTCPTQPTIKKKENNPEKDDKKQQNHIKFNFSEQNGAENAKNNIQALFAKEKPPFSQFANNKQNEVQNVNQFVAPLQKSDDQFNFSNLNQFQKYLVQREEKTFTMQQIDKYAPRIQNEMLKIVADPLLSLQFISKMSILKLELRLCPKIHMDLESVTLKEQTMYNCPMDNMNWVQNVKHLQLLDLNYIDKLDLNKIAEFLNLTDLRLNQSISRFTPLTALGKIQSLKTLELVDSDCINIKPIGNLKQLTHLTIIKCGVRDLSVLSSLLNLTTLNVVQNNINNISNLRKLVNLKQLNLQFNQVREIKVISKFINLEELNISGNYNVNIEPIKNLKHVKYLYLSSIGLRDLSVIRNLQNIEYLDVSSNELVNIQDLLNMHRLKGCNLSLNKISSFYDLQNSSFHQFNEFFQTANQKQATKRDIKKSYQIRIIYLLNEHLIMCQPKLNIMKKLFDLKMKGVGLNLQKAANNHLNFSNIVSSLFHQIVVEETQQ</sequence>
<evidence type="ECO:0000256" key="3">
    <source>
        <dbReference type="SAM" id="MobiDB-lite"/>
    </source>
</evidence>
<dbReference type="AlphaFoldDB" id="A0AA86RJ50"/>
<dbReference type="Proteomes" id="UP001642409">
    <property type="component" value="Unassembled WGS sequence"/>
</dbReference>
<evidence type="ECO:0000256" key="2">
    <source>
        <dbReference type="ARBA" id="ARBA00022737"/>
    </source>
</evidence>
<dbReference type="SMART" id="SM00365">
    <property type="entry name" value="LRR_SD22"/>
    <property type="match status" value="3"/>
</dbReference>
<dbReference type="SUPFAM" id="SSF52058">
    <property type="entry name" value="L domain-like"/>
    <property type="match status" value="1"/>
</dbReference>
<dbReference type="InterPro" id="IPR050836">
    <property type="entry name" value="SDS22/Internalin_LRR"/>
</dbReference>
<keyword evidence="1" id="KW-0433">Leucine-rich repeat</keyword>
<gene>
    <name evidence="5" type="ORF">HINF_LOCUS59406</name>
    <name evidence="4" type="ORF">HINF_LOCUS62183</name>
</gene>
<dbReference type="InterPro" id="IPR032675">
    <property type="entry name" value="LRR_dom_sf"/>
</dbReference>
<reference evidence="4" key="1">
    <citation type="submission" date="2023-06" db="EMBL/GenBank/DDBJ databases">
        <authorList>
            <person name="Kurt Z."/>
        </authorList>
    </citation>
    <scope>NUCLEOTIDE SEQUENCE</scope>
</reference>
<proteinExistence type="predicted"/>
<keyword evidence="6" id="KW-1185">Reference proteome</keyword>
<feature type="region of interest" description="Disordered" evidence="3">
    <location>
        <begin position="1"/>
        <end position="45"/>
    </location>
</feature>
<accession>A0AA86RJ50</accession>
<organism evidence="4">
    <name type="scientific">Hexamita inflata</name>
    <dbReference type="NCBI Taxonomy" id="28002"/>
    <lineage>
        <taxon>Eukaryota</taxon>
        <taxon>Metamonada</taxon>
        <taxon>Diplomonadida</taxon>
        <taxon>Hexamitidae</taxon>
        <taxon>Hexamitinae</taxon>
        <taxon>Hexamita</taxon>
    </lineage>
</organism>
<comment type="caution">
    <text evidence="4">The sequence shown here is derived from an EMBL/GenBank/DDBJ whole genome shotgun (WGS) entry which is preliminary data.</text>
</comment>
<dbReference type="InterPro" id="IPR001611">
    <property type="entry name" value="Leu-rich_rpt"/>
</dbReference>
<dbReference type="PANTHER" id="PTHR46652:SF3">
    <property type="entry name" value="LEUCINE-RICH REPEAT-CONTAINING PROTEIN 9"/>
    <property type="match status" value="1"/>
</dbReference>
<dbReference type="EMBL" id="CATOUU010001149">
    <property type="protein sequence ID" value="CAI9974538.1"/>
    <property type="molecule type" value="Genomic_DNA"/>
</dbReference>
<reference evidence="5 6" key="2">
    <citation type="submission" date="2024-07" db="EMBL/GenBank/DDBJ databases">
        <authorList>
            <person name="Akdeniz Z."/>
        </authorList>
    </citation>
    <scope>NUCLEOTIDE SEQUENCE [LARGE SCALE GENOMIC DNA]</scope>
</reference>
<name>A0AA86RJ50_9EUKA</name>
<feature type="compositionally biased region" description="Polar residues" evidence="3">
    <location>
        <begin position="15"/>
        <end position="30"/>
    </location>
</feature>
<keyword evidence="2" id="KW-0677">Repeat</keyword>
<feature type="compositionally biased region" description="Basic and acidic residues" evidence="3">
    <location>
        <begin position="32"/>
        <end position="45"/>
    </location>
</feature>
<dbReference type="Gene3D" id="3.80.10.10">
    <property type="entry name" value="Ribonuclease Inhibitor"/>
    <property type="match status" value="1"/>
</dbReference>
<dbReference type="EMBL" id="CAXDID020000340">
    <property type="protein sequence ID" value="CAL6079480.1"/>
    <property type="molecule type" value="Genomic_DNA"/>
</dbReference>